<feature type="non-terminal residue" evidence="1">
    <location>
        <position position="89"/>
    </location>
</feature>
<comment type="caution">
    <text evidence="1">The sequence shown here is derived from an EMBL/GenBank/DDBJ whole genome shotgun (WGS) entry which is preliminary data.</text>
</comment>
<keyword evidence="2" id="KW-1185">Reference proteome</keyword>
<dbReference type="GO" id="GO:0016740">
    <property type="term" value="F:transferase activity"/>
    <property type="evidence" value="ECO:0007669"/>
    <property type="project" value="UniProtKB-KW"/>
</dbReference>
<gene>
    <name evidence="1" type="ORF">FVW20_08395</name>
</gene>
<accession>A0ABS0J3L7</accession>
<name>A0ABS0J3L7_9BACT</name>
<evidence type="ECO:0000313" key="2">
    <source>
        <dbReference type="Proteomes" id="UP001194469"/>
    </source>
</evidence>
<dbReference type="Proteomes" id="UP001194469">
    <property type="component" value="Unassembled WGS sequence"/>
</dbReference>
<organism evidence="1 2">
    <name type="scientific">Nitratidesulfovibrio oxamicus</name>
    <dbReference type="NCBI Taxonomy" id="32016"/>
    <lineage>
        <taxon>Bacteria</taxon>
        <taxon>Pseudomonadati</taxon>
        <taxon>Thermodesulfobacteriota</taxon>
        <taxon>Desulfovibrionia</taxon>
        <taxon>Desulfovibrionales</taxon>
        <taxon>Desulfovibrionaceae</taxon>
        <taxon>Nitratidesulfovibrio</taxon>
    </lineage>
</organism>
<keyword evidence="1" id="KW-0808">Transferase</keyword>
<dbReference type="EMBL" id="VRYY01000211">
    <property type="protein sequence ID" value="MBG3877030.1"/>
    <property type="molecule type" value="Genomic_DNA"/>
</dbReference>
<evidence type="ECO:0000313" key="1">
    <source>
        <dbReference type="EMBL" id="MBG3877030.1"/>
    </source>
</evidence>
<sequence length="89" mass="9392">MPATDAPLAKWMFLHLLHGLSQSGYAMAGANELLGELDKLPPQQQKARVLFGTGLLRQALLLNPLDAGLRGLVGQLGAMAAPSPAYAAW</sequence>
<protein>
    <submittedName>
        <fullName evidence="1">Glycosyl transferase family 2</fullName>
    </submittedName>
</protein>
<proteinExistence type="predicted"/>
<reference evidence="1 2" key="1">
    <citation type="submission" date="2019-08" db="EMBL/GenBank/DDBJ databases">
        <authorList>
            <person name="Luo N."/>
        </authorList>
    </citation>
    <scope>NUCLEOTIDE SEQUENCE [LARGE SCALE GENOMIC DNA]</scope>
    <source>
        <strain evidence="1 2">NCIMB 9442</strain>
    </source>
</reference>